<keyword evidence="4" id="KW-0677">Repeat</keyword>
<dbReference type="SMART" id="SM00320">
    <property type="entry name" value="WD40"/>
    <property type="match status" value="4"/>
</dbReference>
<evidence type="ECO:0000256" key="2">
    <source>
        <dbReference type="ARBA" id="ARBA00013194"/>
    </source>
</evidence>
<feature type="compositionally biased region" description="Basic and acidic residues" evidence="8">
    <location>
        <begin position="24"/>
        <end position="40"/>
    </location>
</feature>
<evidence type="ECO:0000256" key="6">
    <source>
        <dbReference type="ARBA" id="ARBA00023235"/>
    </source>
</evidence>
<comment type="caution">
    <text evidence="10">The sequence shown here is derived from an EMBL/GenBank/DDBJ whole genome shotgun (WGS) entry which is preliminary data.</text>
</comment>
<dbReference type="Gene3D" id="2.130.10.10">
    <property type="entry name" value="YVTN repeat-like/Quinoprotein amine dehydrogenase"/>
    <property type="match status" value="2"/>
</dbReference>
<name>A0A8J4PZN3_9MYCE</name>
<dbReference type="PRINTS" id="PR00153">
    <property type="entry name" value="CSAPPISMRASE"/>
</dbReference>
<dbReference type="PROSITE" id="PS50082">
    <property type="entry name" value="WD_REPEATS_2"/>
    <property type="match status" value="1"/>
</dbReference>
<dbReference type="GO" id="GO:0003755">
    <property type="term" value="F:peptidyl-prolyl cis-trans isomerase activity"/>
    <property type="evidence" value="ECO:0007669"/>
    <property type="project" value="UniProtKB-KW"/>
</dbReference>
<dbReference type="AlphaFoldDB" id="A0A8J4PZN3"/>
<feature type="repeat" description="WD" evidence="7">
    <location>
        <begin position="110"/>
        <end position="151"/>
    </location>
</feature>
<accession>A0A8J4PZN3</accession>
<evidence type="ECO:0000313" key="10">
    <source>
        <dbReference type="EMBL" id="KAF2075949.1"/>
    </source>
</evidence>
<dbReference type="InterPro" id="IPR001680">
    <property type="entry name" value="WD40_rpt"/>
</dbReference>
<dbReference type="CDD" id="cd01927">
    <property type="entry name" value="cyclophilin_WD40"/>
    <property type="match status" value="1"/>
</dbReference>
<dbReference type="OrthoDB" id="10264753at2759"/>
<dbReference type="Proteomes" id="UP000695562">
    <property type="component" value="Unassembled WGS sequence"/>
</dbReference>
<keyword evidence="11" id="KW-1185">Reference proteome</keyword>
<dbReference type="PROSITE" id="PS00170">
    <property type="entry name" value="CSA_PPIASE_1"/>
    <property type="match status" value="1"/>
</dbReference>
<dbReference type="Pfam" id="PF00400">
    <property type="entry name" value="WD40"/>
    <property type="match status" value="1"/>
</dbReference>
<dbReference type="InterPro" id="IPR015943">
    <property type="entry name" value="WD40/YVTN_repeat-like_dom_sf"/>
</dbReference>
<evidence type="ECO:0000256" key="7">
    <source>
        <dbReference type="PROSITE-ProRule" id="PRU00221"/>
    </source>
</evidence>
<evidence type="ECO:0000313" key="11">
    <source>
        <dbReference type="Proteomes" id="UP000695562"/>
    </source>
</evidence>
<dbReference type="PANTHER" id="PTHR45625:SF4">
    <property type="entry name" value="PEPTIDYLPROLYL ISOMERASE DOMAIN AND WD REPEAT-CONTAINING PROTEIN 1"/>
    <property type="match status" value="1"/>
</dbReference>
<evidence type="ECO:0000256" key="3">
    <source>
        <dbReference type="ARBA" id="ARBA00022574"/>
    </source>
</evidence>
<evidence type="ECO:0000256" key="5">
    <source>
        <dbReference type="ARBA" id="ARBA00023110"/>
    </source>
</evidence>
<dbReference type="FunFam" id="2.40.100.10:FF:000003">
    <property type="entry name" value="Peptidylprolyl isomerase domain and WD repeat-containing 1"/>
    <property type="match status" value="1"/>
</dbReference>
<gene>
    <name evidence="10" type="ORF">CYY_002752</name>
</gene>
<dbReference type="InterPro" id="IPR044666">
    <property type="entry name" value="Cyclophilin_A-like"/>
</dbReference>
<dbReference type="Pfam" id="PF00160">
    <property type="entry name" value="Pro_isomerase"/>
    <property type="match status" value="1"/>
</dbReference>
<evidence type="ECO:0000256" key="4">
    <source>
        <dbReference type="ARBA" id="ARBA00022737"/>
    </source>
</evidence>
<dbReference type="InterPro" id="IPR036322">
    <property type="entry name" value="WD40_repeat_dom_sf"/>
</dbReference>
<dbReference type="PANTHER" id="PTHR45625">
    <property type="entry name" value="PEPTIDYL-PROLYL CIS-TRANS ISOMERASE-RELATED"/>
    <property type="match status" value="1"/>
</dbReference>
<comment type="catalytic activity">
    <reaction evidence="1">
        <text>[protein]-peptidylproline (omega=180) = [protein]-peptidylproline (omega=0)</text>
        <dbReference type="Rhea" id="RHEA:16237"/>
        <dbReference type="Rhea" id="RHEA-COMP:10747"/>
        <dbReference type="Rhea" id="RHEA-COMP:10748"/>
        <dbReference type="ChEBI" id="CHEBI:83833"/>
        <dbReference type="ChEBI" id="CHEBI:83834"/>
        <dbReference type="EC" id="5.2.1.8"/>
    </reaction>
</comment>
<reference evidence="10" key="1">
    <citation type="submission" date="2020-01" db="EMBL/GenBank/DDBJ databases">
        <title>Development of genomics and gene disruption for Polysphondylium violaceum indicates a role for the polyketide synthase stlB in stalk morphogenesis.</title>
        <authorList>
            <person name="Narita B."/>
            <person name="Kawabe Y."/>
            <person name="Kin K."/>
            <person name="Saito T."/>
            <person name="Gibbs R."/>
            <person name="Kuspa A."/>
            <person name="Muzny D."/>
            <person name="Queller D."/>
            <person name="Richards S."/>
            <person name="Strassman J."/>
            <person name="Sucgang R."/>
            <person name="Worley K."/>
            <person name="Schaap P."/>
        </authorList>
    </citation>
    <scope>NUCLEOTIDE SEQUENCE</scope>
    <source>
        <strain evidence="10">QSvi11</strain>
    </source>
</reference>
<sequence>MSSNDKKRSNQDGDESTDTTSQGHQDDSKRLKTTKSADHEKKKKNKELPFEQLYLDSLPNSFMYEKSLMHRDICTFVAVSKTEFIVTADILGYVKFWKKLPIGIEFVKTFRSHNGPITCISISFDGLWLCTVGFDKNVRIYDVCNFDLINSFKIPYLPLTCQWIYGPNSSKTLLAISSRESSDINIYDSTSESNSEKSLHCLKVHRKPVHLIKFNPTYHTIISADIGGGLEYWDHEEPFNEPNHLEFTMKLDTDLYDFMKNKTVPTSLEVSPNGKFLSSMGRDKKLRVFNYLNGKLHKMYDESYAMLTQIQKSEDPNYWIDSGDFGKRMAVEKDIDGMFDNFLENITTKQAPPPTNILFDESNNFLIYPTLIGIKIVNMITNKVSRVIGKIENSTRFLGLALYQGRNEGDVSLGTKKRDSEPDPTIFALAFKKQRFYLFSKREPEDTDNPELGRDIFNEKVLKEESLFQQSAAAARQIPRNAVIHTTLGDIHIMLYPDEAPKTVENFTTHAKNSYYDGVIFHRVIKGFMIQTGDPLGDGTGGTSIWDKDFEDEFNRNLRHDRPFTVSMANAGPNTNGSQFFITTVPVTRLDNKHTVFGRVYKGTDVVSAIEKAKTNSTDKPLDDISIVSITVTQDVPSEYSSRKK</sequence>
<feature type="region of interest" description="Disordered" evidence="8">
    <location>
        <begin position="1"/>
        <end position="43"/>
    </location>
</feature>
<keyword evidence="5" id="KW-0697">Rotamase</keyword>
<evidence type="ECO:0000256" key="8">
    <source>
        <dbReference type="SAM" id="MobiDB-lite"/>
    </source>
</evidence>
<dbReference type="GO" id="GO:0006457">
    <property type="term" value="P:protein folding"/>
    <property type="evidence" value="ECO:0007669"/>
    <property type="project" value="InterPro"/>
</dbReference>
<evidence type="ECO:0000256" key="1">
    <source>
        <dbReference type="ARBA" id="ARBA00000971"/>
    </source>
</evidence>
<dbReference type="SUPFAM" id="SSF50891">
    <property type="entry name" value="Cyclophilin-like"/>
    <property type="match status" value="1"/>
</dbReference>
<keyword evidence="3 7" id="KW-0853">WD repeat</keyword>
<organism evidence="10 11">
    <name type="scientific">Polysphondylium violaceum</name>
    <dbReference type="NCBI Taxonomy" id="133409"/>
    <lineage>
        <taxon>Eukaryota</taxon>
        <taxon>Amoebozoa</taxon>
        <taxon>Evosea</taxon>
        <taxon>Eumycetozoa</taxon>
        <taxon>Dictyostelia</taxon>
        <taxon>Dictyosteliales</taxon>
        <taxon>Dictyosteliaceae</taxon>
        <taxon>Polysphondylium</taxon>
    </lineage>
</organism>
<dbReference type="EC" id="5.2.1.8" evidence="2"/>
<feature type="domain" description="PPIase cyclophilin-type" evidence="9">
    <location>
        <begin position="485"/>
        <end position="632"/>
    </location>
</feature>
<evidence type="ECO:0000259" key="9">
    <source>
        <dbReference type="PROSITE" id="PS50072"/>
    </source>
</evidence>
<protein>
    <recommendedName>
        <fullName evidence="2">peptidylprolyl isomerase</fullName>
        <ecNumber evidence="2">5.2.1.8</ecNumber>
    </recommendedName>
</protein>
<dbReference type="InterPro" id="IPR029000">
    <property type="entry name" value="Cyclophilin-like_dom_sf"/>
</dbReference>
<dbReference type="GO" id="GO:0005634">
    <property type="term" value="C:nucleus"/>
    <property type="evidence" value="ECO:0007669"/>
    <property type="project" value="UniProtKB-ARBA"/>
</dbReference>
<proteinExistence type="predicted"/>
<dbReference type="PROSITE" id="PS50072">
    <property type="entry name" value="CSA_PPIASE_2"/>
    <property type="match status" value="1"/>
</dbReference>
<feature type="compositionally biased region" description="Basic and acidic residues" evidence="8">
    <location>
        <begin position="1"/>
        <end position="11"/>
    </location>
</feature>
<keyword evidence="6" id="KW-0413">Isomerase</keyword>
<dbReference type="InterPro" id="IPR020892">
    <property type="entry name" value="Cyclophilin-type_PPIase_CS"/>
</dbReference>
<dbReference type="SUPFAM" id="SSF50978">
    <property type="entry name" value="WD40 repeat-like"/>
    <property type="match status" value="1"/>
</dbReference>
<dbReference type="EMBL" id="AJWJ01000079">
    <property type="protein sequence ID" value="KAF2075949.1"/>
    <property type="molecule type" value="Genomic_DNA"/>
</dbReference>
<dbReference type="Gene3D" id="2.40.100.10">
    <property type="entry name" value="Cyclophilin-like"/>
    <property type="match status" value="1"/>
</dbReference>
<dbReference type="InterPro" id="IPR002130">
    <property type="entry name" value="Cyclophilin-type_PPIase_dom"/>
</dbReference>